<dbReference type="GO" id="GO:0016810">
    <property type="term" value="F:hydrolase activity, acting on carbon-nitrogen (but not peptide) bonds"/>
    <property type="evidence" value="ECO:0007669"/>
    <property type="project" value="InterPro"/>
</dbReference>
<dbReference type="SUPFAM" id="SSF51556">
    <property type="entry name" value="Metallo-dependent hydrolases"/>
    <property type="match status" value="1"/>
</dbReference>
<dbReference type="Pfam" id="PF07969">
    <property type="entry name" value="Amidohydro_3"/>
    <property type="match status" value="1"/>
</dbReference>
<dbReference type="Gene3D" id="3.10.310.70">
    <property type="match status" value="1"/>
</dbReference>
<dbReference type="Gene3D" id="3.20.20.140">
    <property type="entry name" value="Metal-dependent hydrolases"/>
    <property type="match status" value="1"/>
</dbReference>
<gene>
    <name evidence="2" type="ORF">C900_02654</name>
</gene>
<feature type="domain" description="Amidohydrolase 3" evidence="1">
    <location>
        <begin position="93"/>
        <end position="589"/>
    </location>
</feature>
<proteinExistence type="predicted"/>
<dbReference type="CDD" id="cd01300">
    <property type="entry name" value="YtcJ_like"/>
    <property type="match status" value="1"/>
</dbReference>
<dbReference type="Gene3D" id="2.30.40.10">
    <property type="entry name" value="Urease, subunit C, domain 1"/>
    <property type="match status" value="1"/>
</dbReference>
<protein>
    <recommendedName>
        <fullName evidence="1">Amidohydrolase 3 domain-containing protein</fullName>
    </recommendedName>
</protein>
<organism evidence="2 3">
    <name type="scientific">Fulvivirga imtechensis AK7</name>
    <dbReference type="NCBI Taxonomy" id="1237149"/>
    <lineage>
        <taxon>Bacteria</taxon>
        <taxon>Pseudomonadati</taxon>
        <taxon>Bacteroidota</taxon>
        <taxon>Cytophagia</taxon>
        <taxon>Cytophagales</taxon>
        <taxon>Fulvivirgaceae</taxon>
        <taxon>Fulvivirga</taxon>
    </lineage>
</organism>
<dbReference type="PATRIC" id="fig|1237149.3.peg.345"/>
<accession>L8K0W7</accession>
<keyword evidence="3" id="KW-1185">Reference proteome</keyword>
<name>L8K0W7_9BACT</name>
<comment type="caution">
    <text evidence="2">The sequence shown here is derived from an EMBL/GenBank/DDBJ whole genome shotgun (WGS) entry which is preliminary data.</text>
</comment>
<reference evidence="2 3" key="1">
    <citation type="submission" date="2012-12" db="EMBL/GenBank/DDBJ databases">
        <title>Genome assembly of Fulvivirga imtechensis AK7.</title>
        <authorList>
            <person name="Nupur N."/>
            <person name="Khatri I."/>
            <person name="Kumar R."/>
            <person name="Subramanian S."/>
            <person name="Pinnaka A."/>
        </authorList>
    </citation>
    <scope>NUCLEOTIDE SEQUENCE [LARGE SCALE GENOMIC DNA]</scope>
    <source>
        <strain evidence="2 3">AK7</strain>
    </source>
</reference>
<evidence type="ECO:0000313" key="3">
    <source>
        <dbReference type="Proteomes" id="UP000011135"/>
    </source>
</evidence>
<evidence type="ECO:0000259" key="1">
    <source>
        <dbReference type="Pfam" id="PF07969"/>
    </source>
</evidence>
<dbReference type="AlphaFoldDB" id="L8K0W7"/>
<dbReference type="STRING" id="1237149.C900_02654"/>
<dbReference type="PANTHER" id="PTHR22642">
    <property type="entry name" value="IMIDAZOLONEPROPIONASE"/>
    <property type="match status" value="1"/>
</dbReference>
<dbReference type="PANTHER" id="PTHR22642:SF2">
    <property type="entry name" value="PROTEIN LONG AFTER FAR-RED 3"/>
    <property type="match status" value="1"/>
</dbReference>
<dbReference type="Proteomes" id="UP000011135">
    <property type="component" value="Unassembled WGS sequence"/>
</dbReference>
<dbReference type="eggNOG" id="COG1574">
    <property type="taxonomic scope" value="Bacteria"/>
</dbReference>
<dbReference type="EMBL" id="AMZN01000004">
    <property type="protein sequence ID" value="ELR73569.1"/>
    <property type="molecule type" value="Genomic_DNA"/>
</dbReference>
<evidence type="ECO:0000313" key="2">
    <source>
        <dbReference type="EMBL" id="ELR73569.1"/>
    </source>
</evidence>
<dbReference type="InterPro" id="IPR011059">
    <property type="entry name" value="Metal-dep_hydrolase_composite"/>
</dbReference>
<dbReference type="InterPro" id="IPR033932">
    <property type="entry name" value="YtcJ-like"/>
</dbReference>
<dbReference type="SUPFAM" id="SSF51338">
    <property type="entry name" value="Composite domain of metallo-dependent hydrolases"/>
    <property type="match status" value="1"/>
</dbReference>
<sequence>MVTSGPSKQNLKIKYYMKLSQKLFGLYLLGLLFFCACSGEREVEKADMIIQGGTIYTMDEAQPEAEAVAVKGNRIIFVGSSAGAQDYVAGSTEIIDLKGLTMTPGLIEGHGHFMGLGYSELNLNLLDVTSYKELVERVEAAVAKAEPGQWITGRGWHQSKWTPAPEPMVHGFQTHQLLSEVSPDNPVFLRHASGHAGFANARAMEIAGVMPLSKENIHELNMEGGEIIRDELGNPTGIFNERAMELIARHIPESTPEKDRQALALAVKACHASGITSFHDAGIGRETIELYHNAKEKGELGVRIYAMLTGFDPDLLEEWYDRGPEIDTTDHLLTIRSIKLNCDGALGSRGAWLLEAYTDRPGHFGHETLPMEFVLATSQKALKSGFQVCSHAIGDRANQEILDRYEKAFNKNPEAAKDHRFRIEHAQHLHPDDIPRFASLGVVPAMQAIHMSSDRPWAIDRLGEKRIKEGAYVWQKLLQSGARIVNGTDVPVEPINPIASFYASVSRKTLEGTPEDGYEPEQKMTREQALRSYTLDAAYGAFEEDIKGSIEPDKLADFTIFSQDIMTVPEDKLLQTKVKMTIVGGKVVYNGL</sequence>
<dbReference type="InterPro" id="IPR032466">
    <property type="entry name" value="Metal_Hydrolase"/>
</dbReference>
<dbReference type="InterPro" id="IPR013108">
    <property type="entry name" value="Amidohydro_3"/>
</dbReference>